<evidence type="ECO:0000256" key="13">
    <source>
        <dbReference type="ARBA" id="ARBA00022884"/>
    </source>
</evidence>
<keyword evidence="12" id="KW-0460">Magnesium</keyword>
<dbReference type="GO" id="GO:0008033">
    <property type="term" value="P:tRNA processing"/>
    <property type="evidence" value="ECO:0007669"/>
    <property type="project" value="UniProtKB-KW"/>
</dbReference>
<evidence type="ECO:0000313" key="16">
    <source>
        <dbReference type="EMBL" id="PTB87502.1"/>
    </source>
</evidence>
<dbReference type="Pfam" id="PF00575">
    <property type="entry name" value="S1"/>
    <property type="match status" value="1"/>
</dbReference>
<dbReference type="PANTHER" id="PTHR30001">
    <property type="entry name" value="RIBONUCLEASE"/>
    <property type="match status" value="1"/>
</dbReference>
<proteinExistence type="predicted"/>
<gene>
    <name evidence="16" type="ORF">C9928_07505</name>
</gene>
<dbReference type="GO" id="GO:0004540">
    <property type="term" value="F:RNA nuclease activity"/>
    <property type="evidence" value="ECO:0007669"/>
    <property type="project" value="InterPro"/>
</dbReference>
<keyword evidence="2" id="KW-0963">Cytoplasm</keyword>
<evidence type="ECO:0000256" key="10">
    <source>
        <dbReference type="ARBA" id="ARBA00022801"/>
    </source>
</evidence>
<name>A0A6N4DG92_9GAMM</name>
<evidence type="ECO:0000256" key="14">
    <source>
        <dbReference type="ARBA" id="ARBA00023136"/>
    </source>
</evidence>
<dbReference type="CDD" id="cd04453">
    <property type="entry name" value="S1_RNase_E"/>
    <property type="match status" value="1"/>
</dbReference>
<feature type="domain" description="S1 motif" evidence="15">
    <location>
        <begin position="39"/>
        <end position="119"/>
    </location>
</feature>
<dbReference type="GO" id="GO:0019843">
    <property type="term" value="F:rRNA binding"/>
    <property type="evidence" value="ECO:0007669"/>
    <property type="project" value="UniProtKB-KW"/>
</dbReference>
<evidence type="ECO:0000256" key="9">
    <source>
        <dbReference type="ARBA" id="ARBA00022759"/>
    </source>
</evidence>
<comment type="caution">
    <text evidence="16">The sequence shown here is derived from an EMBL/GenBank/DDBJ whole genome shotgun (WGS) entry which is preliminary data.</text>
</comment>
<dbReference type="GO" id="GO:0004519">
    <property type="term" value="F:endonuclease activity"/>
    <property type="evidence" value="ECO:0007669"/>
    <property type="project" value="UniProtKB-KW"/>
</dbReference>
<keyword evidence="13" id="KW-0694">RNA-binding</keyword>
<dbReference type="InterPro" id="IPR003029">
    <property type="entry name" value="S1_domain"/>
</dbReference>
<dbReference type="GO" id="GO:0005737">
    <property type="term" value="C:cytoplasm"/>
    <property type="evidence" value="ECO:0007669"/>
    <property type="project" value="TreeGrafter"/>
</dbReference>
<keyword evidence="1" id="KW-1003">Cell membrane</keyword>
<dbReference type="GO" id="GO:0016787">
    <property type="term" value="F:hydrolase activity"/>
    <property type="evidence" value="ECO:0007669"/>
    <property type="project" value="UniProtKB-KW"/>
</dbReference>
<dbReference type="EMBL" id="PYVG01000199">
    <property type="protein sequence ID" value="PTB87502.1"/>
    <property type="molecule type" value="Genomic_DNA"/>
</dbReference>
<dbReference type="GO" id="GO:0006364">
    <property type="term" value="P:rRNA processing"/>
    <property type="evidence" value="ECO:0007669"/>
    <property type="project" value="UniProtKB-KW"/>
</dbReference>
<dbReference type="AlphaFoldDB" id="A0A6N4DG92"/>
<evidence type="ECO:0000256" key="11">
    <source>
        <dbReference type="ARBA" id="ARBA00022833"/>
    </source>
</evidence>
<dbReference type="PANTHER" id="PTHR30001:SF1">
    <property type="entry name" value="RIBONUCLEASE E_G-LIKE PROTEIN, CHLOROPLASTIC"/>
    <property type="match status" value="1"/>
</dbReference>
<accession>A0A6N4DG92</accession>
<evidence type="ECO:0000256" key="7">
    <source>
        <dbReference type="ARBA" id="ARBA00022723"/>
    </source>
</evidence>
<protein>
    <submittedName>
        <fullName evidence="16">Ribonuclease E</fullName>
    </submittedName>
</protein>
<organism evidence="16 17">
    <name type="scientific">Pseudidiomarina aestuarii</name>
    <dbReference type="NCBI Taxonomy" id="624146"/>
    <lineage>
        <taxon>Bacteria</taxon>
        <taxon>Pseudomonadati</taxon>
        <taxon>Pseudomonadota</taxon>
        <taxon>Gammaproteobacteria</taxon>
        <taxon>Alteromonadales</taxon>
        <taxon>Idiomarinaceae</taxon>
        <taxon>Pseudidiomarina</taxon>
    </lineage>
</organism>
<keyword evidence="11" id="KW-0862">Zinc</keyword>
<evidence type="ECO:0000256" key="2">
    <source>
        <dbReference type="ARBA" id="ARBA00022490"/>
    </source>
</evidence>
<dbReference type="Proteomes" id="UP000241514">
    <property type="component" value="Unassembled WGS sequence"/>
</dbReference>
<evidence type="ECO:0000256" key="3">
    <source>
        <dbReference type="ARBA" id="ARBA00022519"/>
    </source>
</evidence>
<evidence type="ECO:0000256" key="8">
    <source>
        <dbReference type="ARBA" id="ARBA00022730"/>
    </source>
</evidence>
<keyword evidence="10" id="KW-0378">Hydrolase</keyword>
<keyword evidence="5" id="KW-0819">tRNA processing</keyword>
<keyword evidence="14" id="KW-0472">Membrane</keyword>
<evidence type="ECO:0000256" key="6">
    <source>
        <dbReference type="ARBA" id="ARBA00022722"/>
    </source>
</evidence>
<keyword evidence="6" id="KW-0540">Nuclease</keyword>
<dbReference type="InterPro" id="IPR012340">
    <property type="entry name" value="NA-bd_OB-fold"/>
</dbReference>
<reference evidence="16 17" key="1">
    <citation type="submission" date="2018-03" db="EMBL/GenBank/DDBJ databases">
        <title>Cross-interface Injection: A General Nanoliter Liquid Handling Method Applied to Single Cells Genome Amplification Automated Nanoliter Liquid Handling Applied to Single Cell Multiple Displacement Amplification.</title>
        <authorList>
            <person name="Yun J."/>
            <person name="Xu P."/>
            <person name="Xu J."/>
            <person name="Dai X."/>
            <person name="Wang Y."/>
            <person name="Zheng X."/>
            <person name="Cao C."/>
            <person name="Yi Q."/>
            <person name="Zhu Y."/>
            <person name="Wang L."/>
            <person name="Dong Z."/>
            <person name="Huang Y."/>
            <person name="Huang L."/>
            <person name="Du W."/>
        </authorList>
    </citation>
    <scope>NUCLEOTIDE SEQUENCE [LARGE SCALE GENOMIC DNA]</scope>
    <source>
        <strain evidence="16 17">A9-4</strain>
    </source>
</reference>
<evidence type="ECO:0000313" key="17">
    <source>
        <dbReference type="Proteomes" id="UP000241514"/>
    </source>
</evidence>
<dbReference type="PROSITE" id="PS50126">
    <property type="entry name" value="S1"/>
    <property type="match status" value="1"/>
</dbReference>
<dbReference type="GO" id="GO:0046872">
    <property type="term" value="F:metal ion binding"/>
    <property type="evidence" value="ECO:0007669"/>
    <property type="project" value="UniProtKB-KW"/>
</dbReference>
<keyword evidence="3" id="KW-0997">Cell inner membrane</keyword>
<keyword evidence="7" id="KW-0479">Metal-binding</keyword>
<sequence length="143" mass="16038">MKRMLINATQQEELRVALVDGQRLYDLDIESPGHEQKKSNIYKGKITRIEPSLEAAFVDYGAERHGFLPLKEIAKTYFPSGYSFSGRPNIKEVIKEGQEVIVQIDKEERGQKGAALTTFISLAGSYLVLMPNNPRAGGISRRI</sequence>
<dbReference type="FunFam" id="2.40.50.140:FF:000040">
    <property type="entry name" value="Ribonuclease E"/>
    <property type="match status" value="1"/>
</dbReference>
<evidence type="ECO:0000256" key="12">
    <source>
        <dbReference type="ARBA" id="ARBA00022842"/>
    </source>
</evidence>
<keyword evidence="8" id="KW-0699">rRNA-binding</keyword>
<evidence type="ECO:0000256" key="5">
    <source>
        <dbReference type="ARBA" id="ARBA00022694"/>
    </source>
</evidence>
<dbReference type="Gene3D" id="2.40.50.140">
    <property type="entry name" value="Nucleic acid-binding proteins"/>
    <property type="match status" value="1"/>
</dbReference>
<dbReference type="SMART" id="SM00316">
    <property type="entry name" value="S1"/>
    <property type="match status" value="1"/>
</dbReference>
<dbReference type="SUPFAM" id="SSF50249">
    <property type="entry name" value="Nucleic acid-binding proteins"/>
    <property type="match status" value="1"/>
</dbReference>
<feature type="non-terminal residue" evidence="16">
    <location>
        <position position="143"/>
    </location>
</feature>
<keyword evidence="9" id="KW-0255">Endonuclease</keyword>
<evidence type="ECO:0000256" key="1">
    <source>
        <dbReference type="ARBA" id="ARBA00022475"/>
    </source>
</evidence>
<keyword evidence="4" id="KW-0698">rRNA processing</keyword>
<dbReference type="InterPro" id="IPR004659">
    <property type="entry name" value="RNase_E/G"/>
</dbReference>
<evidence type="ECO:0000256" key="4">
    <source>
        <dbReference type="ARBA" id="ARBA00022552"/>
    </source>
</evidence>
<evidence type="ECO:0000259" key="15">
    <source>
        <dbReference type="PROSITE" id="PS50126"/>
    </source>
</evidence>